<name>A0ABQ2ZDW2_9GAMM</name>
<dbReference type="InterPro" id="IPR052044">
    <property type="entry name" value="PKS_Associated_Protein"/>
</dbReference>
<dbReference type="Gene3D" id="2.60.120.10">
    <property type="entry name" value="Jelly Rolls"/>
    <property type="match status" value="1"/>
</dbReference>
<dbReference type="SUPFAM" id="SSF51182">
    <property type="entry name" value="RmlC-like cupins"/>
    <property type="match status" value="1"/>
</dbReference>
<gene>
    <name evidence="2" type="ORF">GCM10007160_43260</name>
</gene>
<feature type="domain" description="Cupin type-2" evidence="1">
    <location>
        <begin position="29"/>
        <end position="94"/>
    </location>
</feature>
<comment type="caution">
    <text evidence="2">The sequence shown here is derived from an EMBL/GenBank/DDBJ whole genome shotgun (WGS) entry which is preliminary data.</text>
</comment>
<proteinExistence type="predicted"/>
<dbReference type="RefSeq" id="WP_189473019.1">
    <property type="nucleotide sequence ID" value="NZ_BMXS01000046.1"/>
</dbReference>
<dbReference type="InterPro" id="IPR011051">
    <property type="entry name" value="RmlC_Cupin_sf"/>
</dbReference>
<reference evidence="3" key="1">
    <citation type="journal article" date="2019" name="Int. J. Syst. Evol. Microbiol.">
        <title>The Global Catalogue of Microorganisms (GCM) 10K type strain sequencing project: providing services to taxonomists for standard genome sequencing and annotation.</title>
        <authorList>
            <consortium name="The Broad Institute Genomics Platform"/>
            <consortium name="The Broad Institute Genome Sequencing Center for Infectious Disease"/>
            <person name="Wu L."/>
            <person name="Ma J."/>
        </authorList>
    </citation>
    <scope>NUCLEOTIDE SEQUENCE [LARGE SCALE GENOMIC DNA]</scope>
    <source>
        <strain evidence="3">KCTC 22228</strain>
    </source>
</reference>
<dbReference type="EMBL" id="BMXS01000046">
    <property type="protein sequence ID" value="GGY11673.1"/>
    <property type="molecule type" value="Genomic_DNA"/>
</dbReference>
<evidence type="ECO:0000313" key="2">
    <source>
        <dbReference type="EMBL" id="GGY11673.1"/>
    </source>
</evidence>
<dbReference type="Proteomes" id="UP000653056">
    <property type="component" value="Unassembled WGS sequence"/>
</dbReference>
<dbReference type="CDD" id="cd02226">
    <property type="entry name" value="cupin_YdbB-like"/>
    <property type="match status" value="1"/>
</dbReference>
<organism evidence="2 3">
    <name type="scientific">Litchfieldella qijiaojingensis</name>
    <dbReference type="NCBI Taxonomy" id="980347"/>
    <lineage>
        <taxon>Bacteria</taxon>
        <taxon>Pseudomonadati</taxon>
        <taxon>Pseudomonadota</taxon>
        <taxon>Gammaproteobacteria</taxon>
        <taxon>Oceanospirillales</taxon>
        <taxon>Halomonadaceae</taxon>
        <taxon>Litchfieldella</taxon>
    </lineage>
</organism>
<accession>A0ABQ2ZDW2</accession>
<dbReference type="InterPro" id="IPR014710">
    <property type="entry name" value="RmlC-like_jellyroll"/>
</dbReference>
<evidence type="ECO:0000313" key="3">
    <source>
        <dbReference type="Proteomes" id="UP000653056"/>
    </source>
</evidence>
<dbReference type="PANTHER" id="PTHR36114">
    <property type="entry name" value="16.7 KDA PROTEIN IN WHIE LOCUS"/>
    <property type="match status" value="1"/>
</dbReference>
<protein>
    <recommendedName>
        <fullName evidence="1">Cupin type-2 domain-containing protein</fullName>
    </recommendedName>
</protein>
<dbReference type="Pfam" id="PF07883">
    <property type="entry name" value="Cupin_2"/>
    <property type="match status" value="1"/>
</dbReference>
<sequence length="121" mass="13698">MKKISIAEKFTLFDEEWTPKIIAESNGHLVKIAKGSGELVWHSHANEDELFLVFKGQLTIKLRDESVVLGPGEMFVVPKGVEHCPLAEPDTHFMMIEPESTEHTGKDETDVTVPIEKQEWI</sequence>
<evidence type="ECO:0000259" key="1">
    <source>
        <dbReference type="Pfam" id="PF07883"/>
    </source>
</evidence>
<dbReference type="InterPro" id="IPR013096">
    <property type="entry name" value="Cupin_2"/>
</dbReference>
<dbReference type="PANTHER" id="PTHR36114:SF1">
    <property type="entry name" value="16.7 KDA PROTEIN IN WHIE LOCUS"/>
    <property type="match status" value="1"/>
</dbReference>
<keyword evidence="3" id="KW-1185">Reference proteome</keyword>